<comment type="subcellular location">
    <subcellularLocation>
        <location evidence="1">Cell membrane</location>
        <topology evidence="1">Multi-pass membrane protein</topology>
    </subcellularLocation>
</comment>
<protein>
    <submittedName>
        <fullName evidence="10">Transporter</fullName>
    </submittedName>
</protein>
<keyword evidence="5 7" id="KW-1133">Transmembrane helix</keyword>
<dbReference type="InterPro" id="IPR049142">
    <property type="entry name" value="MS_channel_1st"/>
</dbReference>
<evidence type="ECO:0000259" key="9">
    <source>
        <dbReference type="Pfam" id="PF21088"/>
    </source>
</evidence>
<feature type="transmembrane region" description="Helical" evidence="7">
    <location>
        <begin position="43"/>
        <end position="64"/>
    </location>
</feature>
<dbReference type="InterPro" id="IPR006685">
    <property type="entry name" value="MscS_channel_2nd"/>
</dbReference>
<keyword evidence="6 7" id="KW-0472">Membrane</keyword>
<feature type="domain" description="Mechanosensitive ion channel MscS" evidence="8">
    <location>
        <begin position="124"/>
        <end position="185"/>
    </location>
</feature>
<evidence type="ECO:0000256" key="7">
    <source>
        <dbReference type="SAM" id="Phobius"/>
    </source>
</evidence>
<feature type="transmembrane region" description="Helical" evidence="7">
    <location>
        <begin position="76"/>
        <end position="96"/>
    </location>
</feature>
<dbReference type="InterPro" id="IPR023408">
    <property type="entry name" value="MscS_beta-dom_sf"/>
</dbReference>
<dbReference type="SUPFAM" id="SSF82861">
    <property type="entry name" value="Mechanosensitive channel protein MscS (YggB), transmembrane region"/>
    <property type="match status" value="1"/>
</dbReference>
<evidence type="ECO:0000256" key="5">
    <source>
        <dbReference type="ARBA" id="ARBA00022989"/>
    </source>
</evidence>
<name>A0ABM8BBC6_9BIFI</name>
<dbReference type="PANTHER" id="PTHR30221">
    <property type="entry name" value="SMALL-CONDUCTANCE MECHANOSENSITIVE CHANNEL"/>
    <property type="match status" value="1"/>
</dbReference>
<evidence type="ECO:0000256" key="2">
    <source>
        <dbReference type="ARBA" id="ARBA00008017"/>
    </source>
</evidence>
<dbReference type="Gene3D" id="1.10.287.1260">
    <property type="match status" value="1"/>
</dbReference>
<dbReference type="EMBL" id="AP026800">
    <property type="protein sequence ID" value="BDR54167.1"/>
    <property type="molecule type" value="Genomic_DNA"/>
</dbReference>
<evidence type="ECO:0000256" key="3">
    <source>
        <dbReference type="ARBA" id="ARBA00022475"/>
    </source>
</evidence>
<accession>A0ABM8BBC6</accession>
<dbReference type="PANTHER" id="PTHR30221:SF1">
    <property type="entry name" value="SMALL-CONDUCTANCE MECHANOSENSITIVE CHANNEL"/>
    <property type="match status" value="1"/>
</dbReference>
<organism evidence="10 11">
    <name type="scientific">Bombiscardovia apis</name>
    <dbReference type="NCBI Taxonomy" id="2932182"/>
    <lineage>
        <taxon>Bacteria</taxon>
        <taxon>Bacillati</taxon>
        <taxon>Actinomycetota</taxon>
        <taxon>Actinomycetes</taxon>
        <taxon>Bifidobacteriales</taxon>
        <taxon>Bifidobacteriaceae</taxon>
        <taxon>Bombiscardovia</taxon>
    </lineage>
</organism>
<evidence type="ECO:0000256" key="4">
    <source>
        <dbReference type="ARBA" id="ARBA00022692"/>
    </source>
</evidence>
<dbReference type="SUPFAM" id="SSF50182">
    <property type="entry name" value="Sm-like ribonucleoproteins"/>
    <property type="match status" value="1"/>
</dbReference>
<sequence>MAVRAPYGRNLSDMTLVETDPGRSAMQLSDLALAWLKHNSGRIVLLVVVVICAALASRFVSVIMRRTLERTVIPSASIFVNIIKAVIWVFAAASVLQPVFGINPTTVATALGVSGLALSLGLKDTIANIVGGFGLMLSKVIQPGDIISLQGITGTVKDINWRNTIVVDRAGNEMWIPNSVLNTTALEKIPAAGEAVAIVSFTVRGGENLNDCAQAIAKTVERATGSLMMPGNPPVVQFQGFSPYGVSGQVVMFAKQGIAAASMQDAATRALSGQPYLVQGSPSPPTPA</sequence>
<proteinExistence type="inferred from homology"/>
<dbReference type="InterPro" id="IPR010920">
    <property type="entry name" value="LSM_dom_sf"/>
</dbReference>
<evidence type="ECO:0000256" key="1">
    <source>
        <dbReference type="ARBA" id="ARBA00004651"/>
    </source>
</evidence>
<keyword evidence="3" id="KW-1003">Cell membrane</keyword>
<dbReference type="InterPro" id="IPR011014">
    <property type="entry name" value="MscS_channel_TM-2"/>
</dbReference>
<feature type="transmembrane region" description="Helical" evidence="7">
    <location>
        <begin position="102"/>
        <end position="122"/>
    </location>
</feature>
<dbReference type="InterPro" id="IPR045275">
    <property type="entry name" value="MscS_archaea/bacteria_type"/>
</dbReference>
<dbReference type="Gene3D" id="2.30.30.60">
    <property type="match status" value="1"/>
</dbReference>
<gene>
    <name evidence="10" type="ORF">KIMH_02780</name>
</gene>
<evidence type="ECO:0000313" key="10">
    <source>
        <dbReference type="EMBL" id="BDR54167.1"/>
    </source>
</evidence>
<keyword evidence="11" id="KW-1185">Reference proteome</keyword>
<comment type="similarity">
    <text evidence="2">Belongs to the MscS (TC 1.A.23) family.</text>
</comment>
<evidence type="ECO:0000256" key="6">
    <source>
        <dbReference type="ARBA" id="ARBA00023136"/>
    </source>
</evidence>
<evidence type="ECO:0000313" key="11">
    <source>
        <dbReference type="Proteomes" id="UP001321748"/>
    </source>
</evidence>
<dbReference type="Pfam" id="PF00924">
    <property type="entry name" value="MS_channel_2nd"/>
    <property type="match status" value="1"/>
</dbReference>
<keyword evidence="4 7" id="KW-0812">Transmembrane</keyword>
<dbReference type="Proteomes" id="UP001321748">
    <property type="component" value="Chromosome"/>
</dbReference>
<reference evidence="10 11" key="1">
    <citation type="journal article" date="2023" name="Microbiol. Spectr.">
        <title>Symbiosis of Carpenter Bees with Uncharacterized Lactic Acid Bacteria Showing NAD Auxotrophy.</title>
        <authorList>
            <person name="Kawasaki S."/>
            <person name="Ozawa K."/>
            <person name="Mori T."/>
            <person name="Yamamoto A."/>
            <person name="Ito M."/>
            <person name="Ohkuma M."/>
            <person name="Sakamoto M."/>
            <person name="Matsutani M."/>
        </authorList>
    </citation>
    <scope>NUCLEOTIDE SEQUENCE [LARGE SCALE GENOMIC DNA]</scope>
    <source>
        <strain evidence="10 11">KimH</strain>
    </source>
</reference>
<evidence type="ECO:0000259" key="8">
    <source>
        <dbReference type="Pfam" id="PF00924"/>
    </source>
</evidence>
<dbReference type="Pfam" id="PF21088">
    <property type="entry name" value="MS_channel_1st"/>
    <property type="match status" value="1"/>
</dbReference>
<feature type="domain" description="Mechanosensitive ion channel transmembrane helices 2/3" evidence="9">
    <location>
        <begin position="81"/>
        <end position="123"/>
    </location>
</feature>